<protein>
    <recommendedName>
        <fullName evidence="8">Ancillary SecYEG translocon subunit</fullName>
    </recommendedName>
</protein>
<feature type="domain" description="Ancillary SecYEG translocon subunit/Cell division coordinator CpoB TPR" evidence="10">
    <location>
        <begin position="15"/>
        <end position="200"/>
    </location>
</feature>
<sequence>MEIYSTEEQQAEAIKRFFRENGVSLALGIVIGLGGLYGWKYYNQSKITSAETASNAYNELVESGEVLSKSDSFIAENGGSNYAALAAFVAAKEAVEKGEFETAVAKLTWLQDNVQNPELKATAILRLARVQAQLTQYDAALKTLSQTTPEAFKAQVAEVKGDVYLAKGDKDNARSEYEAALAESKEGNNSLLQIKLDNLATAQPAA</sequence>
<comment type="similarity">
    <text evidence="7">Belongs to the YfgM family.</text>
</comment>
<comment type="subcellular location">
    <subcellularLocation>
        <location evidence="1">Cell membrane</location>
        <topology evidence="1">Single-pass type II membrane protein</topology>
    </subcellularLocation>
</comment>
<dbReference type="Gene3D" id="1.25.40.10">
    <property type="entry name" value="Tetratricopeptide repeat domain"/>
    <property type="match status" value="1"/>
</dbReference>
<evidence type="ECO:0000256" key="9">
    <source>
        <dbReference type="SAM" id="Phobius"/>
    </source>
</evidence>
<dbReference type="PIRSF" id="PIRSF006170">
    <property type="entry name" value="YfgM"/>
    <property type="match status" value="1"/>
</dbReference>
<evidence type="ECO:0000256" key="5">
    <source>
        <dbReference type="ARBA" id="ARBA00023136"/>
    </source>
</evidence>
<dbReference type="PANTHER" id="PTHR38035">
    <property type="entry name" value="UPF0070 PROTEIN YFGM"/>
    <property type="match status" value="1"/>
</dbReference>
<dbReference type="GO" id="GO:0005886">
    <property type="term" value="C:plasma membrane"/>
    <property type="evidence" value="ECO:0007669"/>
    <property type="project" value="UniProtKB-SubCell"/>
</dbReference>
<evidence type="ECO:0000313" key="12">
    <source>
        <dbReference type="Proteomes" id="UP000291338"/>
    </source>
</evidence>
<dbReference type="SUPFAM" id="SSF48452">
    <property type="entry name" value="TPR-like"/>
    <property type="match status" value="1"/>
</dbReference>
<evidence type="ECO:0000259" key="10">
    <source>
        <dbReference type="Pfam" id="PF09976"/>
    </source>
</evidence>
<evidence type="ECO:0000256" key="6">
    <source>
        <dbReference type="ARBA" id="ARBA00023186"/>
    </source>
</evidence>
<dbReference type="Pfam" id="PF09976">
    <property type="entry name" value="TPR_21"/>
    <property type="match status" value="1"/>
</dbReference>
<evidence type="ECO:0000256" key="1">
    <source>
        <dbReference type="ARBA" id="ARBA00004401"/>
    </source>
</evidence>
<organism evidence="11 12">
    <name type="scientific">Pseudoalteromonas phenolica</name>
    <dbReference type="NCBI Taxonomy" id="161398"/>
    <lineage>
        <taxon>Bacteria</taxon>
        <taxon>Pseudomonadati</taxon>
        <taxon>Pseudomonadota</taxon>
        <taxon>Gammaproteobacteria</taxon>
        <taxon>Alteromonadales</taxon>
        <taxon>Pseudoalteromonadaceae</taxon>
        <taxon>Pseudoalteromonas</taxon>
    </lineage>
</organism>
<evidence type="ECO:0000256" key="4">
    <source>
        <dbReference type="ARBA" id="ARBA00022989"/>
    </source>
</evidence>
<name>A0A4Q7IQJ5_9GAMM</name>
<dbReference type="InterPro" id="IPR026039">
    <property type="entry name" value="YfgM"/>
</dbReference>
<keyword evidence="6" id="KW-0143">Chaperone</keyword>
<gene>
    <name evidence="11" type="ORF">C1E23_05400</name>
</gene>
<reference evidence="11 12" key="1">
    <citation type="submission" date="2018-01" db="EMBL/GenBank/DDBJ databases">
        <title>Co-occurrence of chitin degradation, pigmentation and bioactivity in marine Pseudoalteromonas.</title>
        <authorList>
            <person name="Paulsen S."/>
            <person name="Gram L."/>
            <person name="Machado H."/>
        </authorList>
    </citation>
    <scope>NUCLEOTIDE SEQUENCE [LARGE SCALE GENOMIC DNA]</scope>
    <source>
        <strain evidence="11 12">S3898</strain>
    </source>
</reference>
<dbReference type="GO" id="GO:0044877">
    <property type="term" value="F:protein-containing complex binding"/>
    <property type="evidence" value="ECO:0007669"/>
    <property type="project" value="InterPro"/>
</dbReference>
<dbReference type="Proteomes" id="UP000291338">
    <property type="component" value="Unassembled WGS sequence"/>
</dbReference>
<keyword evidence="4 9" id="KW-1133">Transmembrane helix</keyword>
<evidence type="ECO:0000256" key="7">
    <source>
        <dbReference type="ARBA" id="ARBA00024197"/>
    </source>
</evidence>
<keyword evidence="3 9" id="KW-0812">Transmembrane</keyword>
<evidence type="ECO:0000256" key="3">
    <source>
        <dbReference type="ARBA" id="ARBA00022692"/>
    </source>
</evidence>
<dbReference type="AlphaFoldDB" id="A0A4Q7IQJ5"/>
<dbReference type="EMBL" id="PPSX01000019">
    <property type="protein sequence ID" value="RZQ54055.1"/>
    <property type="molecule type" value="Genomic_DNA"/>
</dbReference>
<dbReference type="PANTHER" id="PTHR38035:SF1">
    <property type="entry name" value="ANCILLARY SECYEG TRANSLOCON SUBUNIT"/>
    <property type="match status" value="1"/>
</dbReference>
<keyword evidence="2" id="KW-1003">Cell membrane</keyword>
<feature type="transmembrane region" description="Helical" evidence="9">
    <location>
        <begin position="21"/>
        <end position="39"/>
    </location>
</feature>
<keyword evidence="5 9" id="KW-0472">Membrane</keyword>
<evidence type="ECO:0000256" key="2">
    <source>
        <dbReference type="ARBA" id="ARBA00022475"/>
    </source>
</evidence>
<dbReference type="RefSeq" id="WP_130254598.1">
    <property type="nucleotide sequence ID" value="NZ_PPSX01000019.1"/>
</dbReference>
<evidence type="ECO:0000256" key="8">
    <source>
        <dbReference type="ARBA" id="ARBA00024235"/>
    </source>
</evidence>
<dbReference type="InterPro" id="IPR018704">
    <property type="entry name" value="SecYEG/CpoB_TPR"/>
</dbReference>
<proteinExistence type="inferred from homology"/>
<accession>A0A4Q7IQJ5</accession>
<dbReference type="InterPro" id="IPR011990">
    <property type="entry name" value="TPR-like_helical_dom_sf"/>
</dbReference>
<comment type="caution">
    <text evidence="11">The sequence shown here is derived from an EMBL/GenBank/DDBJ whole genome shotgun (WGS) entry which is preliminary data.</text>
</comment>
<evidence type="ECO:0000313" key="11">
    <source>
        <dbReference type="EMBL" id="RZQ54055.1"/>
    </source>
</evidence>